<accession>A0A841BY02</accession>
<protein>
    <recommendedName>
        <fullName evidence="7">GH26 domain-containing protein</fullName>
    </recommendedName>
</protein>
<evidence type="ECO:0000313" key="8">
    <source>
        <dbReference type="EMBL" id="MBB5871600.1"/>
    </source>
</evidence>
<evidence type="ECO:0000313" key="9">
    <source>
        <dbReference type="Proteomes" id="UP000587527"/>
    </source>
</evidence>
<gene>
    <name evidence="8" type="ORF">F4553_004979</name>
</gene>
<dbReference type="PANTHER" id="PTHR40079:SF4">
    <property type="entry name" value="GH26 DOMAIN-CONTAINING PROTEIN-RELATED"/>
    <property type="match status" value="1"/>
</dbReference>
<evidence type="ECO:0000259" key="7">
    <source>
        <dbReference type="PROSITE" id="PS51764"/>
    </source>
</evidence>
<dbReference type="InterPro" id="IPR017853">
    <property type="entry name" value="GH"/>
</dbReference>
<keyword evidence="9" id="KW-1185">Reference proteome</keyword>
<evidence type="ECO:0000256" key="4">
    <source>
        <dbReference type="PROSITE-ProRule" id="PRU01100"/>
    </source>
</evidence>
<comment type="caution">
    <text evidence="8">The sequence shown here is derived from an EMBL/GenBank/DDBJ whole genome shotgun (WGS) entry which is preliminary data.</text>
</comment>
<keyword evidence="6" id="KW-0732">Signal</keyword>
<dbReference type="InterPro" id="IPR000805">
    <property type="entry name" value="Glyco_hydro_26"/>
</dbReference>
<dbReference type="Gene3D" id="3.20.20.80">
    <property type="entry name" value="Glycosidases"/>
    <property type="match status" value="1"/>
</dbReference>
<feature type="active site" description="Proton donor" evidence="4">
    <location>
        <position position="163"/>
    </location>
</feature>
<feature type="domain" description="GH26" evidence="7">
    <location>
        <begin position="24"/>
        <end position="322"/>
    </location>
</feature>
<evidence type="ECO:0000256" key="3">
    <source>
        <dbReference type="ARBA" id="ARBA00023295"/>
    </source>
</evidence>
<dbReference type="RefSeq" id="WP_312875340.1">
    <property type="nucleotide sequence ID" value="NZ_JACHMN010000002.1"/>
</dbReference>
<keyword evidence="3 4" id="KW-0326">Glycosidase</keyword>
<feature type="active site" description="Nucleophile" evidence="4">
    <location>
        <position position="262"/>
    </location>
</feature>
<dbReference type="PROSITE" id="PS51257">
    <property type="entry name" value="PROKAR_LIPOPROTEIN"/>
    <property type="match status" value="1"/>
</dbReference>
<evidence type="ECO:0000256" key="5">
    <source>
        <dbReference type="SAM" id="MobiDB-lite"/>
    </source>
</evidence>
<dbReference type="PANTHER" id="PTHR40079">
    <property type="entry name" value="MANNAN ENDO-1,4-BETA-MANNOSIDASE E-RELATED"/>
    <property type="match status" value="1"/>
</dbReference>
<dbReference type="GO" id="GO:0006080">
    <property type="term" value="P:substituted mannan metabolic process"/>
    <property type="evidence" value="ECO:0007669"/>
    <property type="project" value="InterPro"/>
</dbReference>
<dbReference type="Proteomes" id="UP000587527">
    <property type="component" value="Unassembled WGS sequence"/>
</dbReference>
<dbReference type="SUPFAM" id="SSF51445">
    <property type="entry name" value="(Trans)glycosidases"/>
    <property type="match status" value="1"/>
</dbReference>
<reference evidence="8 9" key="1">
    <citation type="submission" date="2020-08" db="EMBL/GenBank/DDBJ databases">
        <title>Sequencing the genomes of 1000 actinobacteria strains.</title>
        <authorList>
            <person name="Klenk H.-P."/>
        </authorList>
    </citation>
    <scope>NUCLEOTIDE SEQUENCE [LARGE SCALE GENOMIC DNA]</scope>
    <source>
        <strain evidence="8 9">DSM 45362</strain>
    </source>
</reference>
<feature type="signal peptide" evidence="6">
    <location>
        <begin position="1"/>
        <end position="21"/>
    </location>
</feature>
<dbReference type="InterPro" id="IPR022790">
    <property type="entry name" value="GH26_dom"/>
</dbReference>
<name>A0A841BY02_9ACTN</name>
<evidence type="ECO:0000256" key="6">
    <source>
        <dbReference type="SAM" id="SignalP"/>
    </source>
</evidence>
<proteinExistence type="inferred from homology"/>
<dbReference type="GO" id="GO:0016985">
    <property type="term" value="F:mannan endo-1,4-beta-mannosidase activity"/>
    <property type="evidence" value="ECO:0007669"/>
    <property type="project" value="InterPro"/>
</dbReference>
<dbReference type="AlphaFoldDB" id="A0A841BY02"/>
<comment type="similarity">
    <text evidence="1 4">Belongs to the glycosyl hydrolase 26 family.</text>
</comment>
<keyword evidence="2 4" id="KW-0378">Hydrolase</keyword>
<dbReference type="PROSITE" id="PS51764">
    <property type="entry name" value="GH26"/>
    <property type="match status" value="1"/>
</dbReference>
<feature type="region of interest" description="Disordered" evidence="5">
    <location>
        <begin position="27"/>
        <end position="52"/>
    </location>
</feature>
<dbReference type="EMBL" id="JACHMN010000002">
    <property type="protein sequence ID" value="MBB5871600.1"/>
    <property type="molecule type" value="Genomic_DNA"/>
</dbReference>
<evidence type="ECO:0000256" key="2">
    <source>
        <dbReference type="ARBA" id="ARBA00022801"/>
    </source>
</evidence>
<sequence>MNGVRAACLTLAGLITIGALASCSARPAPPAPVTTTAPPAPAATGHPGPFSGGAVRAPEAGALLGAWVRPRRLSDVERVAAVRGFEEQLGRKLAIVNTYRRLGEDFATSADRRFLKSGATLMVSWAVGDTRSITMGRQDDILRDRARKLRDLGKPVMLRFRWEMDRPNLTPSIWTPQDYVEAWRHTRELFAAEGARNVAWVWCPTVEGFAAGRAGDFYPGDSAVDWICVDTYAGGTLAPFASLMQPFVEWASAHAKPIVVGEFGIGRGWGPQARAEWLRSAFTYVRTVPQIKAVVYFESDPDGRDDKRSFSLSPDPVALAAFAQAATTPYFSPS</sequence>
<feature type="chain" id="PRO_5032908856" description="GH26 domain-containing protein" evidence="6">
    <location>
        <begin position="22"/>
        <end position="334"/>
    </location>
</feature>
<organism evidence="8 9">
    <name type="scientific">Allocatelliglobosispora scoriae</name>
    <dbReference type="NCBI Taxonomy" id="643052"/>
    <lineage>
        <taxon>Bacteria</taxon>
        <taxon>Bacillati</taxon>
        <taxon>Actinomycetota</taxon>
        <taxon>Actinomycetes</taxon>
        <taxon>Micromonosporales</taxon>
        <taxon>Micromonosporaceae</taxon>
        <taxon>Allocatelliglobosispora</taxon>
    </lineage>
</organism>
<dbReference type="Pfam" id="PF02156">
    <property type="entry name" value="Glyco_hydro_26"/>
    <property type="match status" value="1"/>
</dbReference>
<evidence type="ECO:0000256" key="1">
    <source>
        <dbReference type="ARBA" id="ARBA00007754"/>
    </source>
</evidence>